<dbReference type="InterPro" id="IPR040911">
    <property type="entry name" value="Exostosin_GT47"/>
</dbReference>
<dbReference type="GO" id="GO:0016740">
    <property type="term" value="F:transferase activity"/>
    <property type="evidence" value="ECO:0007669"/>
    <property type="project" value="UniProtKB-KW"/>
</dbReference>
<comment type="caution">
    <text evidence="4">The sequence shown here is derived from an EMBL/GenBank/DDBJ whole genome shotgun (WGS) entry which is preliminary data.</text>
</comment>
<evidence type="ECO:0000256" key="2">
    <source>
        <dbReference type="ARBA" id="ARBA00022679"/>
    </source>
</evidence>
<dbReference type="PANTHER" id="PTHR31147:SF66">
    <property type="entry name" value="OS05G0315700 PROTEIN"/>
    <property type="match status" value="1"/>
</dbReference>
<reference evidence="4" key="1">
    <citation type="submission" date="2023-02" db="EMBL/GenBank/DDBJ databases">
        <title>Genome of toxic invasive species Heracleum sosnowskyi carries increased number of genes despite the absence of recent whole-genome duplications.</title>
        <authorList>
            <person name="Schelkunov M."/>
            <person name="Shtratnikova V."/>
            <person name="Makarenko M."/>
            <person name="Klepikova A."/>
            <person name="Omelchenko D."/>
            <person name="Novikova G."/>
            <person name="Obukhova E."/>
            <person name="Bogdanov V."/>
            <person name="Penin A."/>
            <person name="Logacheva M."/>
        </authorList>
    </citation>
    <scope>NUCLEOTIDE SEQUENCE</scope>
    <source>
        <strain evidence="4">Hsosn_3</strain>
        <tissue evidence="4">Leaf</tissue>
    </source>
</reference>
<evidence type="ECO:0000259" key="3">
    <source>
        <dbReference type="Pfam" id="PF03016"/>
    </source>
</evidence>
<sequence length="541" mass="60665">MALPLSVIRKEPQLIRPAEPTPHELKQLSQLDDQKDLYFHFPMVMYYKNNPLMEGTDPVAKIKDAVSDALIYYYPLAGRLVEGSNGKVVLDCSGQGILFVEAEANVTLEMFGDSIQPPCPYAGEILLGVNESQKILNFPLMLIQVTRFTCGGFAVAVRLNHMMADSVGLVSFLECVAAFARRVTLTVLPVWCRELVQSRNPPKVSFVHREYEEDPDEVTKLMHRQNIIRQSVFLSIKDIKALRNRLPPYFQKSSMFEIVTACAWIARTLALEIDPNEIVKLICVVSARGKDQFNLPDGYYGNALVFPAAISKAGVLCQSPLGYALQLIQKAKAQVSEEYVRSVLDLLAYNKGQLSIDNSWNFVASDTSRAGFTEVDFGWGKPIYGGPPVGAIPFYTSTYARFKNSKGEEITIIVEVTIDEAVAETMEPSGDSHTRRSIFDSILAGCIPVFFHPGSAFVQYIWYFPKNYTKYSVFIPEKTLRDDTRSIETILRAISSSQVRSMREEVIRLIPRITYADPRSSLETLEDAFDTALRGVIKTSR</sequence>
<proteinExistence type="inferred from homology"/>
<feature type="domain" description="Exostosin GT47" evidence="3">
    <location>
        <begin position="427"/>
        <end position="486"/>
    </location>
</feature>
<evidence type="ECO:0000313" key="4">
    <source>
        <dbReference type="EMBL" id="KAK1362546.1"/>
    </source>
</evidence>
<dbReference type="AlphaFoldDB" id="A0AAD8H9Q0"/>
<protein>
    <submittedName>
        <fullName evidence="4">Alcohol acyl transferase</fullName>
    </submittedName>
</protein>
<dbReference type="InterPro" id="IPR050898">
    <property type="entry name" value="Plant_acyltransferase"/>
</dbReference>
<accession>A0AAD8H9Q0</accession>
<keyword evidence="2 4" id="KW-0808">Transferase</keyword>
<dbReference type="Proteomes" id="UP001237642">
    <property type="component" value="Unassembled WGS sequence"/>
</dbReference>
<reference evidence="4" key="2">
    <citation type="submission" date="2023-05" db="EMBL/GenBank/DDBJ databases">
        <authorList>
            <person name="Schelkunov M.I."/>
        </authorList>
    </citation>
    <scope>NUCLEOTIDE SEQUENCE</scope>
    <source>
        <strain evidence="4">Hsosn_3</strain>
        <tissue evidence="4">Leaf</tissue>
    </source>
</reference>
<dbReference type="Pfam" id="PF03016">
    <property type="entry name" value="Exostosin_GT47"/>
    <property type="match status" value="1"/>
</dbReference>
<keyword evidence="5" id="KW-1185">Reference proteome</keyword>
<dbReference type="EMBL" id="JAUIZM010000010">
    <property type="protein sequence ID" value="KAK1362546.1"/>
    <property type="molecule type" value="Genomic_DNA"/>
</dbReference>
<dbReference type="InterPro" id="IPR023213">
    <property type="entry name" value="CAT-like_dom_sf"/>
</dbReference>
<comment type="similarity">
    <text evidence="1">Belongs to the plant acyltransferase family.</text>
</comment>
<dbReference type="Pfam" id="PF02458">
    <property type="entry name" value="Transferase"/>
    <property type="match status" value="1"/>
</dbReference>
<evidence type="ECO:0000256" key="1">
    <source>
        <dbReference type="ARBA" id="ARBA00009861"/>
    </source>
</evidence>
<name>A0AAD8H9Q0_9APIA</name>
<dbReference type="Gene3D" id="3.30.559.10">
    <property type="entry name" value="Chloramphenicol acetyltransferase-like domain"/>
    <property type="match status" value="2"/>
</dbReference>
<organism evidence="4 5">
    <name type="scientific">Heracleum sosnowskyi</name>
    <dbReference type="NCBI Taxonomy" id="360622"/>
    <lineage>
        <taxon>Eukaryota</taxon>
        <taxon>Viridiplantae</taxon>
        <taxon>Streptophyta</taxon>
        <taxon>Embryophyta</taxon>
        <taxon>Tracheophyta</taxon>
        <taxon>Spermatophyta</taxon>
        <taxon>Magnoliopsida</taxon>
        <taxon>eudicotyledons</taxon>
        <taxon>Gunneridae</taxon>
        <taxon>Pentapetalae</taxon>
        <taxon>asterids</taxon>
        <taxon>campanulids</taxon>
        <taxon>Apiales</taxon>
        <taxon>Apiaceae</taxon>
        <taxon>Apioideae</taxon>
        <taxon>apioid superclade</taxon>
        <taxon>Tordylieae</taxon>
        <taxon>Tordyliinae</taxon>
        <taxon>Heracleum</taxon>
    </lineage>
</organism>
<evidence type="ECO:0000313" key="5">
    <source>
        <dbReference type="Proteomes" id="UP001237642"/>
    </source>
</evidence>
<gene>
    <name evidence="4" type="ORF">POM88_047020</name>
</gene>
<dbReference type="PANTHER" id="PTHR31147">
    <property type="entry name" value="ACYL TRANSFERASE 4"/>
    <property type="match status" value="1"/>
</dbReference>